<organism evidence="1 2">
    <name type="scientific">Paenibacillus vini</name>
    <dbReference type="NCBI Taxonomy" id="1476024"/>
    <lineage>
        <taxon>Bacteria</taxon>
        <taxon>Bacillati</taxon>
        <taxon>Bacillota</taxon>
        <taxon>Bacilli</taxon>
        <taxon>Bacillales</taxon>
        <taxon>Paenibacillaceae</taxon>
        <taxon>Paenibacillus</taxon>
    </lineage>
</organism>
<gene>
    <name evidence="1" type="ORF">J42TS3_49370</name>
</gene>
<accession>A0ABQ4MJS5</accession>
<dbReference type="EMBL" id="BOSL01000026">
    <property type="protein sequence ID" value="GIP55902.1"/>
    <property type="molecule type" value="Genomic_DNA"/>
</dbReference>
<protein>
    <submittedName>
        <fullName evidence="1">Uncharacterized protein</fullName>
    </submittedName>
</protein>
<keyword evidence="2" id="KW-1185">Reference proteome</keyword>
<comment type="caution">
    <text evidence="1">The sequence shown here is derived from an EMBL/GenBank/DDBJ whole genome shotgun (WGS) entry which is preliminary data.</text>
</comment>
<evidence type="ECO:0000313" key="1">
    <source>
        <dbReference type="EMBL" id="GIP55902.1"/>
    </source>
</evidence>
<sequence length="53" mass="6265">MPENISNNQAKKPEGMSDRAWINLHKVLAKIHVNHFSEIQELQKERERKKEAI</sequence>
<dbReference type="RefSeq" id="WP_213656655.1">
    <property type="nucleotide sequence ID" value="NZ_BOSL01000026.1"/>
</dbReference>
<dbReference type="Proteomes" id="UP000679992">
    <property type="component" value="Unassembled WGS sequence"/>
</dbReference>
<reference evidence="1 2" key="1">
    <citation type="submission" date="2021-03" db="EMBL/GenBank/DDBJ databases">
        <title>Antimicrobial resistance genes in bacteria isolated from Japanese honey, and their potential for conferring macrolide and lincosamide resistance in the American foulbrood pathogen Paenibacillus larvae.</title>
        <authorList>
            <person name="Okamoto M."/>
            <person name="Kumagai M."/>
            <person name="Kanamori H."/>
            <person name="Takamatsu D."/>
        </authorList>
    </citation>
    <scope>NUCLEOTIDE SEQUENCE [LARGE SCALE GENOMIC DNA]</scope>
    <source>
        <strain evidence="1 2">J42TS3</strain>
    </source>
</reference>
<proteinExistence type="predicted"/>
<name>A0ABQ4MJS5_9BACL</name>
<evidence type="ECO:0000313" key="2">
    <source>
        <dbReference type="Proteomes" id="UP000679992"/>
    </source>
</evidence>